<dbReference type="RefSeq" id="XP_016242233.1">
    <property type="nucleotide sequence ID" value="XM_016400123.2"/>
</dbReference>
<gene>
    <name evidence="2" type="ORF">PV07_12584</name>
</gene>
<name>A0A0D2ABA7_9EURO</name>
<evidence type="ECO:0000256" key="1">
    <source>
        <dbReference type="SAM" id="MobiDB-lite"/>
    </source>
</evidence>
<dbReference type="AlphaFoldDB" id="A0A0D2ABA7"/>
<dbReference type="GeneID" id="27351778"/>
<feature type="region of interest" description="Disordered" evidence="1">
    <location>
        <begin position="1"/>
        <end position="30"/>
    </location>
</feature>
<evidence type="ECO:0000313" key="2">
    <source>
        <dbReference type="EMBL" id="KIW22017.1"/>
    </source>
</evidence>
<proteinExistence type="predicted"/>
<evidence type="ECO:0000313" key="3">
    <source>
        <dbReference type="Proteomes" id="UP000054466"/>
    </source>
</evidence>
<accession>A0A0D2ABA7</accession>
<feature type="non-terminal residue" evidence="2">
    <location>
        <position position="145"/>
    </location>
</feature>
<feature type="region of interest" description="Disordered" evidence="1">
    <location>
        <begin position="103"/>
        <end position="145"/>
    </location>
</feature>
<dbReference type="HOGENOM" id="CLU_1786643_0_0_1"/>
<dbReference type="OrthoDB" id="4502264at2759"/>
<dbReference type="VEuPathDB" id="FungiDB:PV07_12584"/>
<keyword evidence="3" id="KW-1185">Reference proteome</keyword>
<organism evidence="2 3">
    <name type="scientific">Cladophialophora immunda</name>
    <dbReference type="NCBI Taxonomy" id="569365"/>
    <lineage>
        <taxon>Eukaryota</taxon>
        <taxon>Fungi</taxon>
        <taxon>Dikarya</taxon>
        <taxon>Ascomycota</taxon>
        <taxon>Pezizomycotina</taxon>
        <taxon>Eurotiomycetes</taxon>
        <taxon>Chaetothyriomycetidae</taxon>
        <taxon>Chaetothyriales</taxon>
        <taxon>Herpotrichiellaceae</taxon>
        <taxon>Cladophialophora</taxon>
    </lineage>
</organism>
<reference evidence="2 3" key="1">
    <citation type="submission" date="2015-01" db="EMBL/GenBank/DDBJ databases">
        <title>The Genome Sequence of Cladophialophora immunda CBS83496.</title>
        <authorList>
            <consortium name="The Broad Institute Genomics Platform"/>
            <person name="Cuomo C."/>
            <person name="de Hoog S."/>
            <person name="Gorbushina A."/>
            <person name="Stielow B."/>
            <person name="Teixiera M."/>
            <person name="Abouelleil A."/>
            <person name="Chapman S.B."/>
            <person name="Priest M."/>
            <person name="Young S.K."/>
            <person name="Wortman J."/>
            <person name="Nusbaum C."/>
            <person name="Birren B."/>
        </authorList>
    </citation>
    <scope>NUCLEOTIDE SEQUENCE [LARGE SCALE GENOMIC DNA]</scope>
    <source>
        <strain evidence="2 3">CBS 83496</strain>
    </source>
</reference>
<dbReference type="Proteomes" id="UP000054466">
    <property type="component" value="Unassembled WGS sequence"/>
</dbReference>
<sequence length="145" mass="16696">MAQKGHDISPSSAVGSTNGKRPGNSGGRACRRSRFRLWIEGIPRNIQEIIRLEGGNEYKEGRDTRRSYRGYRKVGHLHKHKYLQDYRAGDGEVEQVNLPTAGVAEWPIHRTPSDRDNQQDSEQDSERSQLWPGQWPGHRLDHTKW</sequence>
<dbReference type="EMBL" id="KN847058">
    <property type="protein sequence ID" value="KIW22017.1"/>
    <property type="molecule type" value="Genomic_DNA"/>
</dbReference>
<protein>
    <submittedName>
        <fullName evidence="2">Uncharacterized protein</fullName>
    </submittedName>
</protein>
<feature type="compositionally biased region" description="Basic and acidic residues" evidence="1">
    <location>
        <begin position="107"/>
        <end position="118"/>
    </location>
</feature>
<feature type="compositionally biased region" description="Polar residues" evidence="1">
    <location>
        <begin position="9"/>
        <end position="19"/>
    </location>
</feature>